<dbReference type="EMBL" id="MN740628">
    <property type="protein sequence ID" value="QHS79290.1"/>
    <property type="molecule type" value="Genomic_DNA"/>
</dbReference>
<accession>A0A6C0AIK4</accession>
<organism evidence="2">
    <name type="scientific">viral metagenome</name>
    <dbReference type="NCBI Taxonomy" id="1070528"/>
    <lineage>
        <taxon>unclassified sequences</taxon>
        <taxon>metagenomes</taxon>
        <taxon>organismal metagenomes</taxon>
    </lineage>
</organism>
<keyword evidence="1" id="KW-0175">Coiled coil</keyword>
<proteinExistence type="predicted"/>
<dbReference type="InterPro" id="IPR043918">
    <property type="entry name" value="DUF5760"/>
</dbReference>
<dbReference type="AlphaFoldDB" id="A0A6C0AIK4"/>
<reference evidence="2" key="1">
    <citation type="journal article" date="2020" name="Nature">
        <title>Giant virus diversity and host interactions through global metagenomics.</title>
        <authorList>
            <person name="Schulz F."/>
            <person name="Roux S."/>
            <person name="Paez-Espino D."/>
            <person name="Jungbluth S."/>
            <person name="Walsh D.A."/>
            <person name="Denef V.J."/>
            <person name="McMahon K.D."/>
            <person name="Konstantinidis K.T."/>
            <person name="Eloe-Fadrosh E.A."/>
            <person name="Kyrpides N.C."/>
            <person name="Woyke T."/>
        </authorList>
    </citation>
    <scope>NUCLEOTIDE SEQUENCE</scope>
    <source>
        <strain evidence="2">GVMAG-S-1035118-87</strain>
    </source>
</reference>
<dbReference type="Pfam" id="PF19064">
    <property type="entry name" value="DUF5760"/>
    <property type="match status" value="1"/>
</dbReference>
<evidence type="ECO:0000313" key="2">
    <source>
        <dbReference type="EMBL" id="QHS79290.1"/>
    </source>
</evidence>
<feature type="coiled-coil region" evidence="1">
    <location>
        <begin position="11"/>
        <end position="38"/>
    </location>
</feature>
<protein>
    <submittedName>
        <fullName evidence="2">Uncharacterized protein</fullName>
    </submittedName>
</protein>
<evidence type="ECO:0000256" key="1">
    <source>
        <dbReference type="SAM" id="Coils"/>
    </source>
</evidence>
<sequence>MERLKQNIKDWVKLDEEMAELRQRMRSLNQAKKALSEGLLTIMKDQKIDEFDLNNESKLVRQTKKTKQPINKKQLMTSLNKYYEDERDAQKVTEFILNSRLERLSESICKK</sequence>
<name>A0A6C0AIK4_9ZZZZ</name>